<gene>
    <name evidence="1" type="ORF">DESPIGER_0780</name>
</gene>
<reference evidence="2" key="1">
    <citation type="submission" date="2016-10" db="EMBL/GenBank/DDBJ databases">
        <authorList>
            <person name="Wegmann U."/>
        </authorList>
    </citation>
    <scope>NUCLEOTIDE SEQUENCE [LARGE SCALE GENOMIC DNA]</scope>
</reference>
<evidence type="ECO:0000313" key="1">
    <source>
        <dbReference type="EMBL" id="SFV72656.1"/>
    </source>
</evidence>
<organism evidence="1 2">
    <name type="scientific">Desulfovibrio piger</name>
    <dbReference type="NCBI Taxonomy" id="901"/>
    <lineage>
        <taxon>Bacteria</taxon>
        <taxon>Pseudomonadati</taxon>
        <taxon>Thermodesulfobacteriota</taxon>
        <taxon>Desulfovibrionia</taxon>
        <taxon>Desulfovibrionales</taxon>
        <taxon>Desulfovibrionaceae</taxon>
        <taxon>Desulfovibrio</taxon>
    </lineage>
</organism>
<proteinExistence type="predicted"/>
<protein>
    <recommendedName>
        <fullName evidence="3">Phage tail fiber protein</fullName>
    </recommendedName>
</protein>
<evidence type="ECO:0008006" key="3">
    <source>
        <dbReference type="Google" id="ProtNLM"/>
    </source>
</evidence>
<dbReference type="KEGG" id="dpg:DESPIGER_0780"/>
<sequence length="214" mass="22495">MAETTKKLFRFFDAEGNAASIQSEDVFDKTSGKTLAEYLAAAPSTESIQGQIDTAIEAVKTGDIATLQSSLSSLSTTVNNFLTGEPDDGTIDRLSELVNAINENKDSIDALLADHVKKSEIVNDLTTGGADKVLSAEQGKALKALIDALEAAKHSHANKDVLDAISKAESGNLVFNGKELTGETGIAFGNSIENATAYTGKLRVVVEDYTVPGV</sequence>
<dbReference type="Pfam" id="PF22337">
    <property type="entry name" value="Phage_fiber_rpt"/>
    <property type="match status" value="1"/>
</dbReference>
<evidence type="ECO:0000313" key="2">
    <source>
        <dbReference type="Proteomes" id="UP000186323"/>
    </source>
</evidence>
<keyword evidence="2" id="KW-1185">Reference proteome</keyword>
<dbReference type="EMBL" id="LT630450">
    <property type="protein sequence ID" value="SFV72656.1"/>
    <property type="molecule type" value="Genomic_DNA"/>
</dbReference>
<dbReference type="Proteomes" id="UP000186323">
    <property type="component" value="Chromosome I"/>
</dbReference>
<name>A0A1K1LD70_9BACT</name>
<accession>A0A1K1LD70</accession>
<dbReference type="InterPro" id="IPR054500">
    <property type="entry name" value="Phage_fiber_rpt"/>
</dbReference>
<dbReference type="RefSeq" id="WP_072333331.1">
    <property type="nucleotide sequence ID" value="NZ_LT630450.1"/>
</dbReference>
<dbReference type="AlphaFoldDB" id="A0A1K1LD70"/>
<dbReference type="OrthoDB" id="1357438at2"/>